<feature type="region of interest" description="Disordered" evidence="1">
    <location>
        <begin position="372"/>
        <end position="406"/>
    </location>
</feature>
<dbReference type="Gene3D" id="3.40.50.10540">
    <property type="entry name" value="Crotonobetainyl-coa:carnitine coa-transferase, domain 1"/>
    <property type="match status" value="1"/>
</dbReference>
<organism evidence="2 3">
    <name type="scientific">Amycolatopsis coloradensis</name>
    <dbReference type="NCBI Taxonomy" id="76021"/>
    <lineage>
        <taxon>Bacteria</taxon>
        <taxon>Bacillati</taxon>
        <taxon>Actinomycetota</taxon>
        <taxon>Actinomycetes</taxon>
        <taxon>Pseudonocardiales</taxon>
        <taxon>Pseudonocardiaceae</taxon>
        <taxon>Amycolatopsis</taxon>
    </lineage>
</organism>
<dbReference type="Proteomes" id="UP000187486">
    <property type="component" value="Unassembled WGS sequence"/>
</dbReference>
<dbReference type="InterPro" id="IPR044855">
    <property type="entry name" value="CoA-Trfase_III_dom3_sf"/>
</dbReference>
<dbReference type="InterPro" id="IPR050509">
    <property type="entry name" value="CoA-transferase_III"/>
</dbReference>
<dbReference type="PANTHER" id="PTHR48228">
    <property type="entry name" value="SUCCINYL-COA--D-CITRAMALATE COA-TRANSFERASE"/>
    <property type="match status" value="1"/>
</dbReference>
<dbReference type="SUPFAM" id="SSF89796">
    <property type="entry name" value="CoA-transferase family III (CaiB/BaiF)"/>
    <property type="match status" value="1"/>
</dbReference>
<dbReference type="GO" id="GO:0003824">
    <property type="term" value="F:catalytic activity"/>
    <property type="evidence" value="ECO:0007669"/>
    <property type="project" value="InterPro"/>
</dbReference>
<gene>
    <name evidence="2" type="ORF">BS329_35940</name>
</gene>
<dbReference type="InterPro" id="IPR003673">
    <property type="entry name" value="CoA-Trfase_fam_III"/>
</dbReference>
<evidence type="ECO:0000313" key="3">
    <source>
        <dbReference type="Proteomes" id="UP000187486"/>
    </source>
</evidence>
<sequence>MTTEVSGPLTGVRVIALAGMGPTPFASMLLADMGAEVVRVARPANRRGRALGQTEGMAPEHDLANRGVGTVEVDLKSPVGVDSVLRLAEAADVFIEGYRPGVAERLGLGPDTLLRCNPALVYARLTGYGQTGPLAQQAGHDINYVAQSGALHAMARAGEVPRPPINLLGDYAGGALAAAYGIVCAVLEARCSGRGQVIDAAMLDGVALLTAKLQGLRAAGRYSDEPGTNYLDSGAPFYDTYPCADGRYVAVGALEPDFYREFVSRLDVDFSEWPEQDDRTEWPRLRKLIAEAFAAKDRDEWARIFEGTDACVTPVLTFDEAAEHPHNVEREVFRRVGGVLHPNPAPRLGRTPAREPRPPVADVLDVDQLLSAWSAEPSPRAASRSARGTGGRSVQDGRSPIAPRSR</sequence>
<dbReference type="PANTHER" id="PTHR48228:SF5">
    <property type="entry name" value="ALPHA-METHYLACYL-COA RACEMASE"/>
    <property type="match status" value="1"/>
</dbReference>
<comment type="caution">
    <text evidence="2">The sequence shown here is derived from an EMBL/GenBank/DDBJ whole genome shotgun (WGS) entry which is preliminary data.</text>
</comment>
<dbReference type="STRING" id="76021.BS329_35940"/>
<evidence type="ECO:0000313" key="2">
    <source>
        <dbReference type="EMBL" id="OLZ44623.1"/>
    </source>
</evidence>
<proteinExistence type="predicted"/>
<name>A0A1R0KGD9_9PSEU</name>
<dbReference type="Gene3D" id="3.30.1540.10">
    <property type="entry name" value="formyl-coa transferase, domain 3"/>
    <property type="match status" value="1"/>
</dbReference>
<dbReference type="AlphaFoldDB" id="A0A1R0KGD9"/>
<keyword evidence="3" id="KW-1185">Reference proteome</keyword>
<accession>A0A1R0KGD9</accession>
<dbReference type="RefSeq" id="WP_076167325.1">
    <property type="nucleotide sequence ID" value="NZ_JBEZVB010000131.1"/>
</dbReference>
<dbReference type="InterPro" id="IPR023606">
    <property type="entry name" value="CoA-Trfase_III_dom_1_sf"/>
</dbReference>
<evidence type="ECO:0000256" key="1">
    <source>
        <dbReference type="SAM" id="MobiDB-lite"/>
    </source>
</evidence>
<dbReference type="Pfam" id="PF02515">
    <property type="entry name" value="CoA_transf_3"/>
    <property type="match status" value="1"/>
</dbReference>
<reference evidence="2 3" key="1">
    <citation type="submission" date="2016-01" db="EMBL/GenBank/DDBJ databases">
        <title>Amycolatopsis coloradensis genome sequencing and assembly.</title>
        <authorList>
            <person name="Mayilraj S."/>
        </authorList>
    </citation>
    <scope>NUCLEOTIDE SEQUENCE [LARGE SCALE GENOMIC DNA]</scope>
    <source>
        <strain evidence="2 3">DSM 44225</strain>
    </source>
</reference>
<dbReference type="EMBL" id="MQUQ01000024">
    <property type="protein sequence ID" value="OLZ44623.1"/>
    <property type="molecule type" value="Genomic_DNA"/>
</dbReference>
<protein>
    <submittedName>
        <fullName evidence="2">Carnitine dehydratase</fullName>
    </submittedName>
</protein>
<feature type="compositionally biased region" description="Low complexity" evidence="1">
    <location>
        <begin position="372"/>
        <end position="387"/>
    </location>
</feature>